<name>A0A3M7QKW9_BRAPC</name>
<feature type="transmembrane region" description="Helical" evidence="2">
    <location>
        <begin position="20"/>
        <end position="40"/>
    </location>
</feature>
<feature type="compositionally biased region" description="Basic residues" evidence="1">
    <location>
        <begin position="116"/>
        <end position="125"/>
    </location>
</feature>
<proteinExistence type="predicted"/>
<evidence type="ECO:0000256" key="2">
    <source>
        <dbReference type="SAM" id="Phobius"/>
    </source>
</evidence>
<accession>A0A3M7QKW9</accession>
<feature type="compositionally biased region" description="Polar residues" evidence="1">
    <location>
        <begin position="87"/>
        <end position="99"/>
    </location>
</feature>
<dbReference type="AlphaFoldDB" id="A0A3M7QKW9"/>
<dbReference type="Proteomes" id="UP000276133">
    <property type="component" value="Unassembled WGS sequence"/>
</dbReference>
<keyword evidence="2" id="KW-1133">Transmembrane helix</keyword>
<keyword evidence="2" id="KW-0812">Transmembrane</keyword>
<evidence type="ECO:0000256" key="1">
    <source>
        <dbReference type="SAM" id="MobiDB-lite"/>
    </source>
</evidence>
<keyword evidence="4" id="KW-1185">Reference proteome</keyword>
<feature type="compositionally biased region" description="Low complexity" evidence="1">
    <location>
        <begin position="100"/>
        <end position="111"/>
    </location>
</feature>
<comment type="caution">
    <text evidence="3">The sequence shown here is derived from an EMBL/GenBank/DDBJ whole genome shotgun (WGS) entry which is preliminary data.</text>
</comment>
<sequence length="125" mass="13947">MGLKSLKFLKSDSPLSLTRGIFGSSLMMLLLGSLNGQLFNMSYNTNRGLKLTCFFEHVPGHKVYEATSPKKSITENVDEILEEQDGTRQTRSKANNLIKSTAQSSSHSATQEVKRQRDRPKKTAI</sequence>
<organism evidence="3 4">
    <name type="scientific">Brachionus plicatilis</name>
    <name type="common">Marine rotifer</name>
    <name type="synonym">Brachionus muelleri</name>
    <dbReference type="NCBI Taxonomy" id="10195"/>
    <lineage>
        <taxon>Eukaryota</taxon>
        <taxon>Metazoa</taxon>
        <taxon>Spiralia</taxon>
        <taxon>Gnathifera</taxon>
        <taxon>Rotifera</taxon>
        <taxon>Eurotatoria</taxon>
        <taxon>Monogononta</taxon>
        <taxon>Pseudotrocha</taxon>
        <taxon>Ploima</taxon>
        <taxon>Brachionidae</taxon>
        <taxon>Brachionus</taxon>
    </lineage>
</organism>
<reference evidence="3 4" key="1">
    <citation type="journal article" date="2018" name="Sci. Rep.">
        <title>Genomic signatures of local adaptation to the degree of environmental predictability in rotifers.</title>
        <authorList>
            <person name="Franch-Gras L."/>
            <person name="Hahn C."/>
            <person name="Garcia-Roger E.M."/>
            <person name="Carmona M.J."/>
            <person name="Serra M."/>
            <person name="Gomez A."/>
        </authorList>
    </citation>
    <scope>NUCLEOTIDE SEQUENCE [LARGE SCALE GENOMIC DNA]</scope>
    <source>
        <strain evidence="3">HYR1</strain>
    </source>
</reference>
<dbReference type="EMBL" id="REGN01005892">
    <property type="protein sequence ID" value="RNA11671.1"/>
    <property type="molecule type" value="Genomic_DNA"/>
</dbReference>
<evidence type="ECO:0000313" key="3">
    <source>
        <dbReference type="EMBL" id="RNA11671.1"/>
    </source>
</evidence>
<feature type="region of interest" description="Disordered" evidence="1">
    <location>
        <begin position="81"/>
        <end position="125"/>
    </location>
</feature>
<protein>
    <submittedName>
        <fullName evidence="3">Uncharacterized protein</fullName>
    </submittedName>
</protein>
<keyword evidence="2" id="KW-0472">Membrane</keyword>
<gene>
    <name evidence="3" type="ORF">BpHYR1_048539</name>
</gene>
<evidence type="ECO:0000313" key="4">
    <source>
        <dbReference type="Proteomes" id="UP000276133"/>
    </source>
</evidence>